<gene>
    <name evidence="2" type="ORF">SAMN05444350_104136</name>
</gene>
<evidence type="ECO:0000256" key="1">
    <source>
        <dbReference type="SAM" id="Phobius"/>
    </source>
</evidence>
<dbReference type="Proteomes" id="UP000184192">
    <property type="component" value="Unassembled WGS sequence"/>
</dbReference>
<keyword evidence="1" id="KW-0812">Transmembrane</keyword>
<accession>A0A1M6CHC6</accession>
<dbReference type="RefSeq" id="WP_025831110.1">
    <property type="nucleotide sequence ID" value="NZ_FQZN01000004.1"/>
</dbReference>
<feature type="transmembrane region" description="Helical" evidence="1">
    <location>
        <begin position="130"/>
        <end position="149"/>
    </location>
</feature>
<protein>
    <submittedName>
        <fullName evidence="2">Uncharacterized protein</fullName>
    </submittedName>
</protein>
<dbReference type="GeneID" id="92711188"/>
<organism evidence="2 3">
    <name type="scientific">Bacteroides stercorirosoris</name>
    <dbReference type="NCBI Taxonomy" id="871324"/>
    <lineage>
        <taxon>Bacteria</taxon>
        <taxon>Pseudomonadati</taxon>
        <taxon>Bacteroidota</taxon>
        <taxon>Bacteroidia</taxon>
        <taxon>Bacteroidales</taxon>
        <taxon>Bacteroidaceae</taxon>
        <taxon>Bacteroides</taxon>
    </lineage>
</organism>
<reference evidence="3" key="1">
    <citation type="submission" date="2016-11" db="EMBL/GenBank/DDBJ databases">
        <authorList>
            <person name="Varghese N."/>
            <person name="Submissions S."/>
        </authorList>
    </citation>
    <scope>NUCLEOTIDE SEQUENCE [LARGE SCALE GENOMIC DNA]</scope>
    <source>
        <strain evidence="3">DSM 26884</strain>
    </source>
</reference>
<keyword evidence="1" id="KW-0472">Membrane</keyword>
<proteinExistence type="predicted"/>
<name>A0A1M6CHC6_9BACE</name>
<keyword evidence="3" id="KW-1185">Reference proteome</keyword>
<evidence type="ECO:0000313" key="2">
    <source>
        <dbReference type="EMBL" id="SHI60154.1"/>
    </source>
</evidence>
<dbReference type="EMBL" id="FQZN01000004">
    <property type="protein sequence ID" value="SHI60154.1"/>
    <property type="molecule type" value="Genomic_DNA"/>
</dbReference>
<sequence>MENEKIILWIQAKSVDDVNLLFHNGVLINKDDVNYMELYRKLVEKDKYKKIISTDNLSVYKQHIKGEQCYLIHSNFAETDVAGRQIGFMALVSGADNLSDALEKLINESKPYGYSCRKSDVEIVKKKSGVSFRILMLLGILLLVIILLYCI</sequence>
<evidence type="ECO:0000313" key="3">
    <source>
        <dbReference type="Proteomes" id="UP000184192"/>
    </source>
</evidence>
<dbReference type="AlphaFoldDB" id="A0A1M6CHC6"/>
<keyword evidence="1" id="KW-1133">Transmembrane helix</keyword>